<evidence type="ECO:0000313" key="2">
    <source>
        <dbReference type="EMBL" id="MBB4037671.1"/>
    </source>
</evidence>
<keyword evidence="3" id="KW-1185">Reference proteome</keyword>
<reference evidence="2 3" key="1">
    <citation type="submission" date="2020-08" db="EMBL/GenBank/DDBJ databases">
        <title>Genomic Encyclopedia of Type Strains, Phase IV (KMG-IV): sequencing the most valuable type-strain genomes for metagenomic binning, comparative biology and taxonomic classification.</title>
        <authorList>
            <person name="Goeker M."/>
        </authorList>
    </citation>
    <scope>NUCLEOTIDE SEQUENCE [LARGE SCALE GENOMIC DNA]</scope>
    <source>
        <strain evidence="2 3">DSM 104969</strain>
    </source>
</reference>
<keyword evidence="1" id="KW-1133">Transmembrane helix</keyword>
<dbReference type="EMBL" id="JACIEP010000016">
    <property type="protein sequence ID" value="MBB4037671.1"/>
    <property type="molecule type" value="Genomic_DNA"/>
</dbReference>
<accession>A0A840CRJ1</accession>
<name>A0A840CRJ1_9BACT</name>
<evidence type="ECO:0000256" key="1">
    <source>
        <dbReference type="SAM" id="Phobius"/>
    </source>
</evidence>
<dbReference type="Proteomes" id="UP000555103">
    <property type="component" value="Unassembled WGS sequence"/>
</dbReference>
<evidence type="ECO:0000313" key="3">
    <source>
        <dbReference type="Proteomes" id="UP000555103"/>
    </source>
</evidence>
<gene>
    <name evidence="2" type="ORF">GGR21_003592</name>
</gene>
<sequence>MQKKIIFGTILIIIIIFIVGLVPKRNTNIYLSLAGYSPYDRIDMQIDIDGERLFSDTVIYSAFIPDKLNHSMRLGFHQISVKSNSLNIREDKTIFLFFNQYIIIEFFNEVEFIRDSPEFNIRTNSNPYYIE</sequence>
<keyword evidence="1" id="KW-0812">Transmembrane</keyword>
<dbReference type="RefSeq" id="WP_183308501.1">
    <property type="nucleotide sequence ID" value="NZ_JACIEP010000016.1"/>
</dbReference>
<organism evidence="2 3">
    <name type="scientific">Dysgonomonas hofstadii</name>
    <dbReference type="NCBI Taxonomy" id="637886"/>
    <lineage>
        <taxon>Bacteria</taxon>
        <taxon>Pseudomonadati</taxon>
        <taxon>Bacteroidota</taxon>
        <taxon>Bacteroidia</taxon>
        <taxon>Bacteroidales</taxon>
        <taxon>Dysgonomonadaceae</taxon>
        <taxon>Dysgonomonas</taxon>
    </lineage>
</organism>
<proteinExistence type="predicted"/>
<protein>
    <submittedName>
        <fullName evidence="2">Uncharacterized protein</fullName>
    </submittedName>
</protein>
<keyword evidence="1" id="KW-0472">Membrane</keyword>
<feature type="transmembrane region" description="Helical" evidence="1">
    <location>
        <begin position="6"/>
        <end position="23"/>
    </location>
</feature>
<comment type="caution">
    <text evidence="2">The sequence shown here is derived from an EMBL/GenBank/DDBJ whole genome shotgun (WGS) entry which is preliminary data.</text>
</comment>
<dbReference type="AlphaFoldDB" id="A0A840CRJ1"/>